<feature type="chain" id="PRO_5045281229" description="AMIN-like domain-containing protein" evidence="1">
    <location>
        <begin position="41"/>
        <end position="208"/>
    </location>
</feature>
<evidence type="ECO:0000256" key="1">
    <source>
        <dbReference type="SAM" id="SignalP"/>
    </source>
</evidence>
<sequence length="208" mass="20752">MSTTSRRLTRTPATSGALTFALGLAAVGLIAPAPSAQATAAPSRTTTAAPSHVTAAAPARTTAPAATCRVSWGSLPKAVGLSNTAAVTPVAQLRTGHHTCYDRVVIELKGRPGKVAAAYGGSTAAGWALAVVSTTQVVPRGVPVGAYSPTGLPTVRGLVNAGSVKTTGGTGSVNALGALTRARLPFRVFLLAGPGGNSRIVVDVAHRW</sequence>
<feature type="signal peptide" evidence="1">
    <location>
        <begin position="1"/>
        <end position="40"/>
    </location>
</feature>
<feature type="domain" description="AMIN-like" evidence="2">
    <location>
        <begin position="89"/>
        <end position="206"/>
    </location>
</feature>
<name>A0ABQ6HJB4_9MICO</name>
<organism evidence="3 4">
    <name type="scientific">Arsenicicoccus piscis</name>
    <dbReference type="NCBI Taxonomy" id="673954"/>
    <lineage>
        <taxon>Bacteria</taxon>
        <taxon>Bacillati</taxon>
        <taxon>Actinomycetota</taxon>
        <taxon>Actinomycetes</taxon>
        <taxon>Micrococcales</taxon>
        <taxon>Intrasporangiaceae</taxon>
        <taxon>Arsenicicoccus</taxon>
    </lineage>
</organism>
<dbReference type="InterPro" id="IPR056303">
    <property type="entry name" value="AMIN-like"/>
</dbReference>
<evidence type="ECO:0000313" key="4">
    <source>
        <dbReference type="Proteomes" id="UP001157109"/>
    </source>
</evidence>
<dbReference type="EMBL" id="BSUJ01000001">
    <property type="protein sequence ID" value="GMA18526.1"/>
    <property type="molecule type" value="Genomic_DNA"/>
</dbReference>
<accession>A0ABQ6HJB4</accession>
<dbReference type="Pfam" id="PF24837">
    <property type="entry name" value="AMIN-like"/>
    <property type="match status" value="1"/>
</dbReference>
<proteinExistence type="predicted"/>
<evidence type="ECO:0000313" key="3">
    <source>
        <dbReference type="EMBL" id="GMA18526.1"/>
    </source>
</evidence>
<dbReference type="RefSeq" id="WP_241444329.1">
    <property type="nucleotide sequence ID" value="NZ_BSUJ01000001.1"/>
</dbReference>
<gene>
    <name evidence="3" type="ORF">GCM10025862_05470</name>
</gene>
<dbReference type="Proteomes" id="UP001157109">
    <property type="component" value="Unassembled WGS sequence"/>
</dbReference>
<keyword evidence="4" id="KW-1185">Reference proteome</keyword>
<protein>
    <recommendedName>
        <fullName evidence="2">AMIN-like domain-containing protein</fullName>
    </recommendedName>
</protein>
<evidence type="ECO:0000259" key="2">
    <source>
        <dbReference type="Pfam" id="PF24837"/>
    </source>
</evidence>
<comment type="caution">
    <text evidence="3">The sequence shown here is derived from an EMBL/GenBank/DDBJ whole genome shotgun (WGS) entry which is preliminary data.</text>
</comment>
<keyword evidence="1" id="KW-0732">Signal</keyword>
<reference evidence="4" key="1">
    <citation type="journal article" date="2019" name="Int. J. Syst. Evol. Microbiol.">
        <title>The Global Catalogue of Microorganisms (GCM) 10K type strain sequencing project: providing services to taxonomists for standard genome sequencing and annotation.</title>
        <authorList>
            <consortium name="The Broad Institute Genomics Platform"/>
            <consortium name="The Broad Institute Genome Sequencing Center for Infectious Disease"/>
            <person name="Wu L."/>
            <person name="Ma J."/>
        </authorList>
    </citation>
    <scope>NUCLEOTIDE SEQUENCE [LARGE SCALE GENOMIC DNA]</scope>
    <source>
        <strain evidence="4">NBRC 105830</strain>
    </source>
</reference>